<dbReference type="EMBL" id="CADEAL010000393">
    <property type="protein sequence ID" value="CAB1419501.1"/>
    <property type="molecule type" value="Genomic_DNA"/>
</dbReference>
<dbReference type="Proteomes" id="UP001153269">
    <property type="component" value="Unassembled WGS sequence"/>
</dbReference>
<dbReference type="EC" id="2.8.2.-" evidence="2"/>
<dbReference type="GO" id="GO:0008146">
    <property type="term" value="F:sulfotransferase activity"/>
    <property type="evidence" value="ECO:0007669"/>
    <property type="project" value="InterPro"/>
</dbReference>
<feature type="domain" description="Sulfotransferase" evidence="3">
    <location>
        <begin position="32"/>
        <end position="214"/>
    </location>
</feature>
<dbReference type="Pfam" id="PF00685">
    <property type="entry name" value="Sulfotransfer_1"/>
    <property type="match status" value="1"/>
</dbReference>
<keyword evidence="1" id="KW-0732">Signal</keyword>
<dbReference type="InterPro" id="IPR027417">
    <property type="entry name" value="P-loop_NTPase"/>
</dbReference>
<comment type="caution">
    <text evidence="4">The sequence shown here is derived from an EMBL/GenBank/DDBJ whole genome shotgun (WGS) entry which is preliminary data.</text>
</comment>
<dbReference type="GO" id="GO:0047757">
    <property type="term" value="F:chondroitin-glucuronate 5-epimerase activity"/>
    <property type="evidence" value="ECO:0007669"/>
    <property type="project" value="TreeGrafter"/>
</dbReference>
<comment type="similarity">
    <text evidence="2">Belongs to the sulfotransferase 1 family.</text>
</comment>
<dbReference type="AlphaFoldDB" id="A0A9N7TW16"/>
<dbReference type="InterPro" id="IPR052447">
    <property type="entry name" value="Dermatan-Sulfate_Isomerase"/>
</dbReference>
<organism evidence="4 5">
    <name type="scientific">Pleuronectes platessa</name>
    <name type="common">European plaice</name>
    <dbReference type="NCBI Taxonomy" id="8262"/>
    <lineage>
        <taxon>Eukaryota</taxon>
        <taxon>Metazoa</taxon>
        <taxon>Chordata</taxon>
        <taxon>Craniata</taxon>
        <taxon>Vertebrata</taxon>
        <taxon>Euteleostomi</taxon>
        <taxon>Actinopterygii</taxon>
        <taxon>Neopterygii</taxon>
        <taxon>Teleostei</taxon>
        <taxon>Neoteleostei</taxon>
        <taxon>Acanthomorphata</taxon>
        <taxon>Carangaria</taxon>
        <taxon>Pleuronectiformes</taxon>
        <taxon>Pleuronectoidei</taxon>
        <taxon>Pleuronectidae</taxon>
        <taxon>Pleuronectes</taxon>
    </lineage>
</organism>
<keyword evidence="5" id="KW-1185">Reference proteome</keyword>
<dbReference type="InterPro" id="IPR000863">
    <property type="entry name" value="Sulfotransferase_dom"/>
</dbReference>
<accession>A0A9N7TW16</accession>
<evidence type="ECO:0000313" key="5">
    <source>
        <dbReference type="Proteomes" id="UP001153269"/>
    </source>
</evidence>
<reference evidence="4" key="1">
    <citation type="submission" date="2020-03" db="EMBL/GenBank/DDBJ databases">
        <authorList>
            <person name="Weist P."/>
        </authorList>
    </citation>
    <scope>NUCLEOTIDE SEQUENCE</scope>
</reference>
<dbReference type="PANTHER" id="PTHR15532">
    <property type="match status" value="1"/>
</dbReference>
<sequence>MRRHVAEFPDARVVLNMRSGSWALKLPFLQEVVGHSLRSIYLVRDPRAWIYLMLYNSKPSLYSLKNIPQHLSLIFKDDAVREGCPSVAPEFKTIQSVLSRSEANPALVLAHLWLAHTAAVLRVNEGLPEESYLQVRFEDVVNFPQETAETIHTFLGVPLSPAALNQLLFTTSTNLYNLMYEGDISPTNINMWRQNMPRKDIRLIEDVCGGVMKRLGYTRLAS</sequence>
<gene>
    <name evidence="4" type="ORF">PLEPLA_LOCUS7332</name>
</gene>
<evidence type="ECO:0000313" key="4">
    <source>
        <dbReference type="EMBL" id="CAB1419501.1"/>
    </source>
</evidence>
<evidence type="ECO:0000256" key="2">
    <source>
        <dbReference type="RuleBase" id="RU361155"/>
    </source>
</evidence>
<name>A0A9N7TW16_PLEPL</name>
<dbReference type="Gene3D" id="3.40.50.300">
    <property type="entry name" value="P-loop containing nucleotide triphosphate hydrolases"/>
    <property type="match status" value="1"/>
</dbReference>
<proteinExistence type="inferred from homology"/>
<dbReference type="SUPFAM" id="SSF52540">
    <property type="entry name" value="P-loop containing nucleoside triphosphate hydrolases"/>
    <property type="match status" value="1"/>
</dbReference>
<dbReference type="PANTHER" id="PTHR15532:SF2">
    <property type="entry name" value="DERMATAN-SULFATE EPIMERASE-LIKE PROTEIN"/>
    <property type="match status" value="1"/>
</dbReference>
<evidence type="ECO:0000259" key="3">
    <source>
        <dbReference type="Pfam" id="PF00685"/>
    </source>
</evidence>
<evidence type="ECO:0000256" key="1">
    <source>
        <dbReference type="ARBA" id="ARBA00022729"/>
    </source>
</evidence>
<keyword evidence="2" id="KW-0808">Transferase</keyword>
<protein>
    <recommendedName>
        <fullName evidence="2">Sulfotransferase</fullName>
        <ecNumber evidence="2">2.8.2.-</ecNumber>
    </recommendedName>
</protein>